<protein>
    <submittedName>
        <fullName evidence="2">Uncharacterized protein</fullName>
    </submittedName>
</protein>
<evidence type="ECO:0000256" key="1">
    <source>
        <dbReference type="SAM" id="MobiDB-lite"/>
    </source>
</evidence>
<evidence type="ECO:0000313" key="2">
    <source>
        <dbReference type="EMBL" id="MTW22267.1"/>
    </source>
</evidence>
<dbReference type="InterPro" id="IPR010982">
    <property type="entry name" value="Lambda_DNA-bd_dom_sf"/>
</dbReference>
<comment type="caution">
    <text evidence="2">The sequence shown here is derived from an EMBL/GenBank/DDBJ whole genome shotgun (WGS) entry which is preliminary data.</text>
</comment>
<reference evidence="2 3" key="1">
    <citation type="submission" date="2019-11" db="EMBL/GenBank/DDBJ databases">
        <title>Whole-genome sequence of the anaerobic purple sulfur bacterium Allochromatium palmeri DSM 15591.</title>
        <authorList>
            <person name="Kyndt J.A."/>
            <person name="Meyer T.E."/>
        </authorList>
    </citation>
    <scope>NUCLEOTIDE SEQUENCE [LARGE SCALE GENOMIC DNA]</scope>
    <source>
        <strain evidence="2 3">DSM 15591</strain>
    </source>
</reference>
<feature type="region of interest" description="Disordered" evidence="1">
    <location>
        <begin position="33"/>
        <end position="58"/>
    </location>
</feature>
<keyword evidence="3" id="KW-1185">Reference proteome</keyword>
<evidence type="ECO:0000313" key="3">
    <source>
        <dbReference type="Proteomes" id="UP000434044"/>
    </source>
</evidence>
<gene>
    <name evidence="2" type="ORF">GJ668_14390</name>
</gene>
<dbReference type="AlphaFoldDB" id="A0A6N8EIE3"/>
<dbReference type="GO" id="GO:0003677">
    <property type="term" value="F:DNA binding"/>
    <property type="evidence" value="ECO:0007669"/>
    <property type="project" value="InterPro"/>
</dbReference>
<organism evidence="2 3">
    <name type="scientific">Allochromatium palmeri</name>
    <dbReference type="NCBI Taxonomy" id="231048"/>
    <lineage>
        <taxon>Bacteria</taxon>
        <taxon>Pseudomonadati</taxon>
        <taxon>Pseudomonadota</taxon>
        <taxon>Gammaproteobacteria</taxon>
        <taxon>Chromatiales</taxon>
        <taxon>Chromatiaceae</taxon>
        <taxon>Allochromatium</taxon>
    </lineage>
</organism>
<accession>A0A6N8EIE3</accession>
<dbReference type="Proteomes" id="UP000434044">
    <property type="component" value="Unassembled WGS sequence"/>
</dbReference>
<proteinExistence type="predicted"/>
<name>A0A6N8EIE3_9GAMM</name>
<sequence>MQRLKIMDRIGFLHSRQWLESILPEQLSERIRRSSHALAQRQANARQRPQPTPTPDGELIDLVQSACGFRTDTELADFLGVARNTISNVRAGRASLGPRPRLRIWPETTPIRGEFRRPRRACPDLRGRDALHAGLIASNFSQYP</sequence>
<dbReference type="OrthoDB" id="8971168at2"/>
<dbReference type="Gene3D" id="1.10.260.40">
    <property type="entry name" value="lambda repressor-like DNA-binding domains"/>
    <property type="match status" value="1"/>
</dbReference>
<feature type="compositionally biased region" description="Low complexity" evidence="1">
    <location>
        <begin position="39"/>
        <end position="49"/>
    </location>
</feature>
<dbReference type="EMBL" id="WNKT01000035">
    <property type="protein sequence ID" value="MTW22267.1"/>
    <property type="molecule type" value="Genomic_DNA"/>
</dbReference>
<dbReference type="RefSeq" id="WP_155450835.1">
    <property type="nucleotide sequence ID" value="NZ_WNKT01000035.1"/>
</dbReference>